<dbReference type="InterPro" id="IPR051045">
    <property type="entry name" value="TonB-dependent_transducer"/>
</dbReference>
<organism evidence="3 4">
    <name type="scientific">Sphingobacterium kyonggiense</name>
    <dbReference type="NCBI Taxonomy" id="714075"/>
    <lineage>
        <taxon>Bacteria</taxon>
        <taxon>Pseudomonadati</taxon>
        <taxon>Bacteroidota</taxon>
        <taxon>Sphingobacteriia</taxon>
        <taxon>Sphingobacteriales</taxon>
        <taxon>Sphingobacteriaceae</taxon>
        <taxon>Sphingobacterium</taxon>
    </lineage>
</organism>
<dbReference type="SUPFAM" id="SSF74653">
    <property type="entry name" value="TolA/TonB C-terminal domain"/>
    <property type="match status" value="1"/>
</dbReference>
<keyword evidence="1" id="KW-0812">Transmembrane</keyword>
<feature type="transmembrane region" description="Helical" evidence="1">
    <location>
        <begin position="40"/>
        <end position="59"/>
    </location>
</feature>
<dbReference type="PROSITE" id="PS52015">
    <property type="entry name" value="TONB_CTD"/>
    <property type="match status" value="1"/>
</dbReference>
<feature type="transmembrane region" description="Helical" evidence="1">
    <location>
        <begin position="198"/>
        <end position="216"/>
    </location>
</feature>
<dbReference type="InterPro" id="IPR037682">
    <property type="entry name" value="TonB_C"/>
</dbReference>
<feature type="domain" description="TonB C-terminal" evidence="2">
    <location>
        <begin position="323"/>
        <end position="415"/>
    </location>
</feature>
<keyword evidence="4" id="KW-1185">Reference proteome</keyword>
<name>A0ABP7Y9V3_9SPHI</name>
<dbReference type="InterPro" id="IPR008756">
    <property type="entry name" value="Peptidase_M56"/>
</dbReference>
<dbReference type="Gene3D" id="3.30.1150.10">
    <property type="match status" value="1"/>
</dbReference>
<dbReference type="PANTHER" id="PTHR33446">
    <property type="entry name" value="PROTEIN TONB-RELATED"/>
    <property type="match status" value="1"/>
</dbReference>
<dbReference type="Pfam" id="PF03544">
    <property type="entry name" value="TonB_C"/>
    <property type="match status" value="1"/>
</dbReference>
<dbReference type="Proteomes" id="UP001500101">
    <property type="component" value="Unassembled WGS sequence"/>
</dbReference>
<protein>
    <recommendedName>
        <fullName evidence="2">TonB C-terminal domain-containing protein</fullName>
    </recommendedName>
</protein>
<gene>
    <name evidence="3" type="ORF">GCM10022216_04560</name>
</gene>
<accession>A0ABP7Y9V3</accession>
<dbReference type="Pfam" id="PF05569">
    <property type="entry name" value="Peptidase_M56"/>
    <property type="match status" value="1"/>
</dbReference>
<sequence length="415" mass="46348">MYLQYEVPDAMIVQIPEIVYQLNPEKTSTVIKDSTSAWTIAEYLTIIYWIGVCLGLIKLGHSLWKIKRRIDSPDKNDSFSFFGKIVMGEKVQGNDVMEQHESIHVREGHAYDLLLLDIVTLFNWFNPVCYLLRKDLKLLHECLVDQNFKKDRVQYAELLLAYAMRTDTSSLSYEFSNQSFLKERINMLFKENSKSNTLFIYLSVLPIVLLLMTISVNCKENVEQSIASESNVLATALAKLPGISVAEGIASTDTIKPKENKKESTAPINIKLKGKANTLAVAQSSDKEESATGGNQARIVLKGKSSSEIVNYNDTDTPAQYPGGIKAFREQIVSKVEYPKEAIEVGVEGVIQLSFVIDPTGKVVDTKVDKDLGYGVGDAFIKVLDNSERWIPATVNGKPVSVKFSLPIRVDLHAK</sequence>
<evidence type="ECO:0000256" key="1">
    <source>
        <dbReference type="SAM" id="Phobius"/>
    </source>
</evidence>
<dbReference type="PANTHER" id="PTHR33446:SF2">
    <property type="entry name" value="PROTEIN TONB"/>
    <property type="match status" value="1"/>
</dbReference>
<keyword evidence="1" id="KW-0472">Membrane</keyword>
<evidence type="ECO:0000313" key="3">
    <source>
        <dbReference type="EMBL" id="GAA4132955.1"/>
    </source>
</evidence>
<dbReference type="EMBL" id="BAAAZI010000004">
    <property type="protein sequence ID" value="GAA4132955.1"/>
    <property type="molecule type" value="Genomic_DNA"/>
</dbReference>
<evidence type="ECO:0000313" key="4">
    <source>
        <dbReference type="Proteomes" id="UP001500101"/>
    </source>
</evidence>
<reference evidence="4" key="1">
    <citation type="journal article" date="2019" name="Int. J. Syst. Evol. Microbiol.">
        <title>The Global Catalogue of Microorganisms (GCM) 10K type strain sequencing project: providing services to taxonomists for standard genome sequencing and annotation.</title>
        <authorList>
            <consortium name="The Broad Institute Genomics Platform"/>
            <consortium name="The Broad Institute Genome Sequencing Center for Infectious Disease"/>
            <person name="Wu L."/>
            <person name="Ma J."/>
        </authorList>
    </citation>
    <scope>NUCLEOTIDE SEQUENCE [LARGE SCALE GENOMIC DNA]</scope>
    <source>
        <strain evidence="4">JCM 16704</strain>
    </source>
</reference>
<comment type="caution">
    <text evidence="3">The sequence shown here is derived from an EMBL/GenBank/DDBJ whole genome shotgun (WGS) entry which is preliminary data.</text>
</comment>
<evidence type="ECO:0000259" key="2">
    <source>
        <dbReference type="PROSITE" id="PS52015"/>
    </source>
</evidence>
<keyword evidence="1" id="KW-1133">Transmembrane helix</keyword>
<proteinExistence type="predicted"/>